<name>A0ABT1LPX8_9MICC</name>
<evidence type="ECO:0000313" key="2">
    <source>
        <dbReference type="EMBL" id="MCP9000495.1"/>
    </source>
</evidence>
<dbReference type="Proteomes" id="UP001524318">
    <property type="component" value="Unassembled WGS sequence"/>
</dbReference>
<feature type="domain" description="Erythromycin biosynthesis protein CIII-like C-terminal" evidence="1">
    <location>
        <begin position="306"/>
        <end position="446"/>
    </location>
</feature>
<comment type="caution">
    <text evidence="2">The sequence shown here is derived from an EMBL/GenBank/DDBJ whole genome shotgun (WGS) entry which is preliminary data.</text>
</comment>
<dbReference type="PANTHER" id="PTHR48050:SF13">
    <property type="entry name" value="STEROL 3-BETA-GLUCOSYLTRANSFERASE UGT80A2"/>
    <property type="match status" value="1"/>
</dbReference>
<accession>A0ABT1LPX8</accession>
<reference evidence="2 3" key="1">
    <citation type="submission" date="2022-06" db="EMBL/GenBank/DDBJ databases">
        <title>Pseudarthrobacter sp. strain RMG13 Genome sequencing and assembly.</title>
        <authorList>
            <person name="Kim I."/>
        </authorList>
    </citation>
    <scope>NUCLEOTIDE SEQUENCE [LARGE SCALE GENOMIC DNA]</scope>
    <source>
        <strain evidence="2 3">RMG13</strain>
    </source>
</reference>
<dbReference type="Pfam" id="PF06722">
    <property type="entry name" value="EryCIII-like_C"/>
    <property type="match status" value="1"/>
</dbReference>
<dbReference type="PANTHER" id="PTHR48050">
    <property type="entry name" value="STEROL 3-BETA-GLUCOSYLTRANSFERASE"/>
    <property type="match status" value="1"/>
</dbReference>
<gene>
    <name evidence="2" type="ORF">NFC73_12245</name>
</gene>
<dbReference type="CDD" id="cd03784">
    <property type="entry name" value="GT1_Gtf-like"/>
    <property type="match status" value="1"/>
</dbReference>
<protein>
    <recommendedName>
        <fullName evidence="1">Erythromycin biosynthesis protein CIII-like C-terminal domain-containing protein</fullName>
    </recommendedName>
</protein>
<evidence type="ECO:0000313" key="3">
    <source>
        <dbReference type="Proteomes" id="UP001524318"/>
    </source>
</evidence>
<dbReference type="Gene3D" id="3.40.50.2000">
    <property type="entry name" value="Glycogen Phosphorylase B"/>
    <property type="match status" value="2"/>
</dbReference>
<dbReference type="EMBL" id="JANCLV010000007">
    <property type="protein sequence ID" value="MCP9000495.1"/>
    <property type="molecule type" value="Genomic_DNA"/>
</dbReference>
<keyword evidence="3" id="KW-1185">Reference proteome</keyword>
<dbReference type="InterPro" id="IPR010610">
    <property type="entry name" value="EryCIII-like_C"/>
</dbReference>
<sequence length="455" mass="49238">MSTAELVHSRFGGTTVKILFASQAIDGHFNPMTGVAMRLKDRGHDVAWYTGPVYADRLGGMGIQHFPFRRAIEHRADNLNELYPERARLKGPRAIGFDGEKIFASNVSHFFEDIREVALQNPFDVLVADSSMFIHRLASHLMGKPVVNFVAIPNMESDPQVPPLFFGFRPPRNPAEKAVQGLAGLLSDKVILRPASQSYRRQHAAYGQAVPREGRLTDEPYRCADAIIQTGTESLDFPRRRVNAKVHYVGALLPYRAPGQAGAGSGGAASVSGGDAGFPRSYPATLVVTQGTVDNLDQDKLIVPSLEAVKDMDALVIVATGGHGTEELKARYAQRNVVVRDYVDFAEVFDFTDVFITNGGFGGVQLSLSKGVPLVVSGINEGKSDVNARVEHAGVGINLRTESPKPADIAAAVRKVLADPGWKSRARTMQEQFDREDPAEAAAAVVEAAGRRPTA</sequence>
<dbReference type="InterPro" id="IPR050426">
    <property type="entry name" value="Glycosyltransferase_28"/>
</dbReference>
<dbReference type="RefSeq" id="WP_254750562.1">
    <property type="nucleotide sequence ID" value="NZ_JANCLV010000007.1"/>
</dbReference>
<dbReference type="SUPFAM" id="SSF53756">
    <property type="entry name" value="UDP-Glycosyltransferase/glycogen phosphorylase"/>
    <property type="match status" value="1"/>
</dbReference>
<organism evidence="2 3">
    <name type="scientific">Pseudarthrobacter humi</name>
    <dbReference type="NCBI Taxonomy" id="2952523"/>
    <lineage>
        <taxon>Bacteria</taxon>
        <taxon>Bacillati</taxon>
        <taxon>Actinomycetota</taxon>
        <taxon>Actinomycetes</taxon>
        <taxon>Micrococcales</taxon>
        <taxon>Micrococcaceae</taxon>
        <taxon>Pseudarthrobacter</taxon>
    </lineage>
</organism>
<evidence type="ECO:0000259" key="1">
    <source>
        <dbReference type="Pfam" id="PF06722"/>
    </source>
</evidence>
<proteinExistence type="predicted"/>
<dbReference type="InterPro" id="IPR002213">
    <property type="entry name" value="UDP_glucos_trans"/>
</dbReference>